<dbReference type="Gene3D" id="1.25.10.10">
    <property type="entry name" value="Leucine-rich Repeat Variant"/>
    <property type="match status" value="1"/>
</dbReference>
<dbReference type="SUPFAM" id="SSF48371">
    <property type="entry name" value="ARM repeat"/>
    <property type="match status" value="1"/>
</dbReference>
<name>A0A3N4MTE6_9BACT</name>
<organism evidence="2 3">
    <name type="scientific">Chitinophaga barathri</name>
    <dbReference type="NCBI Taxonomy" id="1647451"/>
    <lineage>
        <taxon>Bacteria</taxon>
        <taxon>Pseudomonadati</taxon>
        <taxon>Bacteroidota</taxon>
        <taxon>Chitinophagia</taxon>
        <taxon>Chitinophagales</taxon>
        <taxon>Chitinophagaceae</taxon>
        <taxon>Chitinophaga</taxon>
    </lineage>
</organism>
<dbReference type="InterPro" id="IPR016024">
    <property type="entry name" value="ARM-type_fold"/>
</dbReference>
<protein>
    <submittedName>
        <fullName evidence="2">HEAT repeat domain-containing protein</fullName>
    </submittedName>
</protein>
<comment type="caution">
    <text evidence="2">The sequence shown here is derived from an EMBL/GenBank/DDBJ whole genome shotgun (WGS) entry which is preliminary data.</text>
</comment>
<keyword evidence="1" id="KW-1133">Transmembrane helix</keyword>
<dbReference type="EMBL" id="RMBX01000014">
    <property type="protein sequence ID" value="RPD38693.1"/>
    <property type="molecule type" value="Genomic_DNA"/>
</dbReference>
<gene>
    <name evidence="2" type="ORF">EG028_23580</name>
</gene>
<keyword evidence="3" id="KW-1185">Reference proteome</keyword>
<dbReference type="RefSeq" id="WP_120518761.1">
    <property type="nucleotide sequence ID" value="NZ_QXZY01000014.1"/>
</dbReference>
<evidence type="ECO:0000313" key="3">
    <source>
        <dbReference type="Proteomes" id="UP000279089"/>
    </source>
</evidence>
<keyword evidence="1" id="KW-0472">Membrane</keyword>
<evidence type="ECO:0000256" key="1">
    <source>
        <dbReference type="SAM" id="Phobius"/>
    </source>
</evidence>
<proteinExistence type="predicted"/>
<dbReference type="InterPro" id="IPR011989">
    <property type="entry name" value="ARM-like"/>
</dbReference>
<sequence>MNFSLLDFLESIFFEFRYAPLIIQVAILFVFVAISLTLVAYFSILRRRFRGFRRDKNVARLNELIDELLIDNVLSQDPESVETPGQTAETAAQAFHLPQFSKRRGRQVLIDRLLNYRNNVRGAMGDEIRTLYLLLELDKDSFKKLKSRKWNRKVRALNELSNMEIGVADVIILPLTNSRNRELRAAARHAYIKLSKNEPFKFFDLATEPLLLWDQVELFRIITTTNHIAIPNFAQWITYSNNKSVISFCLKLVVHYHQLKAIPAVLKLLDTKDHLLRAEAINCLGKMKIADAEDKLAYIYNNQPLNCQIEILKALGRIGSGKHTEFLKQEFQLSTDFELRKHAAKSLTNSEPPGSELITELLETSSAENKLILKHCMNPLIKF</sequence>
<dbReference type="AlphaFoldDB" id="A0A3N4MTE6"/>
<keyword evidence="1" id="KW-0812">Transmembrane</keyword>
<feature type="transmembrane region" description="Helical" evidence="1">
    <location>
        <begin position="20"/>
        <end position="44"/>
    </location>
</feature>
<dbReference type="Proteomes" id="UP000279089">
    <property type="component" value="Unassembled WGS sequence"/>
</dbReference>
<dbReference type="OrthoDB" id="1454284at2"/>
<reference evidence="3" key="1">
    <citation type="submission" date="2018-11" db="EMBL/GenBank/DDBJ databases">
        <title>Chitinophaga lutea sp.nov., isolate from arsenic contaminated soil.</title>
        <authorList>
            <person name="Zong Y."/>
        </authorList>
    </citation>
    <scope>NUCLEOTIDE SEQUENCE [LARGE SCALE GENOMIC DNA]</scope>
    <source>
        <strain evidence="3">YLT18</strain>
    </source>
</reference>
<evidence type="ECO:0000313" key="2">
    <source>
        <dbReference type="EMBL" id="RPD38693.1"/>
    </source>
</evidence>
<accession>A0A3N4MTE6</accession>